<comment type="cofactor">
    <cofactor evidence="5 7">
        <name>FMN</name>
        <dbReference type="ChEBI" id="CHEBI:58210"/>
    </cofactor>
</comment>
<name>A0A840SHZ4_9SPIR</name>
<feature type="active site" description="Proton donor" evidence="6">
    <location>
        <position position="92"/>
    </location>
</feature>
<dbReference type="RefSeq" id="WP_184652953.1">
    <property type="nucleotide sequence ID" value="NZ_JACHFR010000003.1"/>
</dbReference>
<feature type="binding site" evidence="7">
    <location>
        <position position="141"/>
    </location>
    <ligand>
        <name>FMN</name>
        <dbReference type="ChEBI" id="CHEBI:58210"/>
    </ligand>
</feature>
<dbReference type="Gene3D" id="3.20.20.70">
    <property type="entry name" value="Aldolase class I"/>
    <property type="match status" value="1"/>
</dbReference>
<dbReference type="InterPro" id="IPR001269">
    <property type="entry name" value="DUS_fam"/>
</dbReference>
<evidence type="ECO:0000256" key="1">
    <source>
        <dbReference type="ARBA" id="ARBA00022630"/>
    </source>
</evidence>
<dbReference type="GO" id="GO:0050660">
    <property type="term" value="F:flavin adenine dinucleotide binding"/>
    <property type="evidence" value="ECO:0007669"/>
    <property type="project" value="InterPro"/>
</dbReference>
<dbReference type="SUPFAM" id="SSF51395">
    <property type="entry name" value="FMN-linked oxidoreductases"/>
    <property type="match status" value="1"/>
</dbReference>
<dbReference type="AlphaFoldDB" id="A0A840SHZ4"/>
<protein>
    <recommendedName>
        <fullName evidence="5">tRNA-dihydrouridine synthase</fullName>
        <ecNumber evidence="5">1.3.1.-</ecNumber>
    </recommendedName>
</protein>
<evidence type="ECO:0000313" key="10">
    <source>
        <dbReference type="Proteomes" id="UP000578697"/>
    </source>
</evidence>
<comment type="similarity">
    <text evidence="5">Belongs to the dus family.</text>
</comment>
<keyword evidence="7" id="KW-0547">Nucleotide-binding</keyword>
<evidence type="ECO:0000256" key="4">
    <source>
        <dbReference type="ARBA" id="ARBA00023002"/>
    </source>
</evidence>
<organism evidence="9 10">
    <name type="scientific">Treponema rectale</name>
    <dbReference type="NCBI Taxonomy" id="744512"/>
    <lineage>
        <taxon>Bacteria</taxon>
        <taxon>Pseudomonadati</taxon>
        <taxon>Spirochaetota</taxon>
        <taxon>Spirochaetia</taxon>
        <taxon>Spirochaetales</taxon>
        <taxon>Treponemataceae</taxon>
        <taxon>Treponema</taxon>
    </lineage>
</organism>
<feature type="binding site" evidence="7">
    <location>
        <begin position="230"/>
        <end position="231"/>
    </location>
    <ligand>
        <name>FMN</name>
        <dbReference type="ChEBI" id="CHEBI:58210"/>
    </ligand>
</feature>
<dbReference type="CDD" id="cd02801">
    <property type="entry name" value="DUS_like_FMN"/>
    <property type="match status" value="1"/>
</dbReference>
<evidence type="ECO:0000256" key="7">
    <source>
        <dbReference type="PIRSR" id="PIRSR006621-2"/>
    </source>
</evidence>
<proteinExistence type="inferred from homology"/>
<keyword evidence="2 5" id="KW-0288">FMN</keyword>
<keyword evidence="4 5" id="KW-0560">Oxidoreductase</keyword>
<dbReference type="EMBL" id="JACHFR010000003">
    <property type="protein sequence ID" value="MBB5219526.1"/>
    <property type="molecule type" value="Genomic_DNA"/>
</dbReference>
<evidence type="ECO:0000256" key="6">
    <source>
        <dbReference type="PIRSR" id="PIRSR006621-1"/>
    </source>
</evidence>
<feature type="binding site" evidence="7">
    <location>
        <position position="62"/>
    </location>
    <ligand>
        <name>FMN</name>
        <dbReference type="ChEBI" id="CHEBI:58210"/>
    </ligand>
</feature>
<dbReference type="GO" id="GO:0003723">
    <property type="term" value="F:RNA binding"/>
    <property type="evidence" value="ECO:0007669"/>
    <property type="project" value="TreeGrafter"/>
</dbReference>
<keyword evidence="10" id="KW-1185">Reference proteome</keyword>
<dbReference type="GO" id="GO:0017150">
    <property type="term" value="F:tRNA dihydrouridine synthase activity"/>
    <property type="evidence" value="ECO:0007669"/>
    <property type="project" value="InterPro"/>
</dbReference>
<comment type="caution">
    <text evidence="9">The sequence shown here is derived from an EMBL/GenBank/DDBJ whole genome shotgun (WGS) entry which is preliminary data.</text>
</comment>
<evidence type="ECO:0000259" key="8">
    <source>
        <dbReference type="Pfam" id="PF01207"/>
    </source>
</evidence>
<feature type="binding site" evidence="7">
    <location>
        <begin position="7"/>
        <end position="9"/>
    </location>
    <ligand>
        <name>FMN</name>
        <dbReference type="ChEBI" id="CHEBI:58210"/>
    </ligand>
</feature>
<gene>
    <name evidence="9" type="ORF">HNP77_001908</name>
</gene>
<dbReference type="PIRSF" id="PIRSF006621">
    <property type="entry name" value="Dus"/>
    <property type="match status" value="1"/>
</dbReference>
<dbReference type="PANTHER" id="PTHR45846">
    <property type="entry name" value="TRNA-DIHYDROURIDINE(47) SYNTHASE [NAD(P)(+)]-LIKE"/>
    <property type="match status" value="1"/>
</dbReference>
<dbReference type="Proteomes" id="UP000578697">
    <property type="component" value="Unassembled WGS sequence"/>
</dbReference>
<dbReference type="InterPro" id="IPR035587">
    <property type="entry name" value="DUS-like_FMN-bd"/>
</dbReference>
<evidence type="ECO:0000256" key="5">
    <source>
        <dbReference type="PIRNR" id="PIRNR006621"/>
    </source>
</evidence>
<feature type="domain" description="DUS-like FMN-binding" evidence="8">
    <location>
        <begin position="5"/>
        <end position="293"/>
    </location>
</feature>
<comment type="function">
    <text evidence="5">Catalyzes the synthesis of 5,6-dihydrouridine (D), a modified base found in the D-loop of most tRNAs, via the reduction of the C5-C6 double bond in target uridines.</text>
</comment>
<evidence type="ECO:0000256" key="2">
    <source>
        <dbReference type="ARBA" id="ARBA00022643"/>
    </source>
</evidence>
<dbReference type="InterPro" id="IPR013785">
    <property type="entry name" value="Aldolase_TIM"/>
</dbReference>
<sequence>MKLVCAPMATLSHEAFRRITEGFGGCHEYFTEMINATSLLNNGPWEKFYLINETAPEKIVWQLTGSDAEKIAEAVPVVCSRGGTGVDLNMGCSAPQIYKTGAGIAWMLKDISETEHLVSLVRNRLDEAGRQYGRKFRFSVKCRLGDEDYTKEKFFDFIRMLYENGVELVTLHARTKKEKCVRTVPRYEIVEELALKFPALDVYVNGSIKDVSSADFALKKCPFVKGMMIARQAAVTPWIFSLLDRYINGTELKVSKVDRMQVALDFADYVEKYQPEEFYRTRIQRFFAYYCTQFFFGHLFSSELLNYKSIEDTKKKIEGYFERNPHERFIEL</sequence>
<keyword evidence="1 5" id="KW-0285">Flavoprotein</keyword>
<dbReference type="EC" id="1.3.1.-" evidence="5"/>
<evidence type="ECO:0000313" key="9">
    <source>
        <dbReference type="EMBL" id="MBB5219526.1"/>
    </source>
</evidence>
<evidence type="ECO:0000256" key="3">
    <source>
        <dbReference type="ARBA" id="ARBA00022694"/>
    </source>
</evidence>
<reference evidence="9 10" key="1">
    <citation type="submission" date="2020-08" db="EMBL/GenBank/DDBJ databases">
        <title>Genomic Encyclopedia of Type Strains, Phase IV (KMG-IV): sequencing the most valuable type-strain genomes for metagenomic binning, comparative biology and taxonomic classification.</title>
        <authorList>
            <person name="Goeker M."/>
        </authorList>
    </citation>
    <scope>NUCLEOTIDE SEQUENCE [LARGE SCALE GENOMIC DNA]</scope>
    <source>
        <strain evidence="9 10">DSM 103679</strain>
    </source>
</reference>
<dbReference type="PANTHER" id="PTHR45846:SF1">
    <property type="entry name" value="TRNA-DIHYDROURIDINE(47) SYNTHASE [NAD(P)(+)]-LIKE"/>
    <property type="match status" value="1"/>
</dbReference>
<dbReference type="Pfam" id="PF01207">
    <property type="entry name" value="Dus"/>
    <property type="match status" value="1"/>
</dbReference>
<feature type="binding site" evidence="7">
    <location>
        <position position="172"/>
    </location>
    <ligand>
        <name>FMN</name>
        <dbReference type="ChEBI" id="CHEBI:58210"/>
    </ligand>
</feature>
<keyword evidence="3 5" id="KW-0819">tRNA processing</keyword>
<accession>A0A840SHZ4</accession>